<evidence type="ECO:0000256" key="1">
    <source>
        <dbReference type="ARBA" id="ARBA00022448"/>
    </source>
</evidence>
<protein>
    <submittedName>
        <fullName evidence="9">Cytochrome c</fullName>
    </submittedName>
</protein>
<dbReference type="Gene3D" id="1.10.760.10">
    <property type="entry name" value="Cytochrome c-like domain"/>
    <property type="match status" value="1"/>
</dbReference>
<evidence type="ECO:0000313" key="9">
    <source>
        <dbReference type="EMBL" id="RTZ17567.1"/>
    </source>
</evidence>
<dbReference type="SUPFAM" id="SSF46626">
    <property type="entry name" value="Cytochrome c"/>
    <property type="match status" value="1"/>
</dbReference>
<sequence length="104" mass="11367">MIRVFIFAAAALFSSVSLANPNFGDAKLGKVKAPSCIFCHGQDGIASNPTYPHIKGQNAQYLFQSMKDYQDGNRTGPLADMMKAQLSKLNDQDLKDISAYFSSQ</sequence>
<keyword evidence="10" id="KW-1185">Reference proteome</keyword>
<dbReference type="InterPro" id="IPR036909">
    <property type="entry name" value="Cyt_c-like_dom_sf"/>
</dbReference>
<gene>
    <name evidence="9" type="ORF">EJ063_01935</name>
</gene>
<keyword evidence="1" id="KW-0813">Transport</keyword>
<keyword evidence="3 6" id="KW-0479">Metal-binding</keyword>
<keyword evidence="4" id="KW-0249">Electron transport</keyword>
<proteinExistence type="predicted"/>
<dbReference type="PROSITE" id="PS51007">
    <property type="entry name" value="CYTC"/>
    <property type="match status" value="1"/>
</dbReference>
<dbReference type="GO" id="GO:0009055">
    <property type="term" value="F:electron transfer activity"/>
    <property type="evidence" value="ECO:0007669"/>
    <property type="project" value="InterPro"/>
</dbReference>
<dbReference type="RefSeq" id="WP_126572322.1">
    <property type="nucleotide sequence ID" value="NZ_RXZH01000001.1"/>
</dbReference>
<evidence type="ECO:0000256" key="5">
    <source>
        <dbReference type="ARBA" id="ARBA00023004"/>
    </source>
</evidence>
<dbReference type="PANTHER" id="PTHR33751:SF9">
    <property type="entry name" value="CYTOCHROME C4"/>
    <property type="match status" value="1"/>
</dbReference>
<evidence type="ECO:0000256" key="7">
    <source>
        <dbReference type="SAM" id="SignalP"/>
    </source>
</evidence>
<evidence type="ECO:0000256" key="3">
    <source>
        <dbReference type="ARBA" id="ARBA00022723"/>
    </source>
</evidence>
<reference evidence="9 10" key="1">
    <citation type="submission" date="2018-12" db="EMBL/GenBank/DDBJ databases">
        <title>Vibrio sp. isolated from China Sea.</title>
        <authorList>
            <person name="Li Y."/>
        </authorList>
    </citation>
    <scope>NUCLEOTIDE SEQUENCE [LARGE SCALE GENOMIC DNA]</scope>
    <source>
        <strain evidence="9 10">BEI207</strain>
    </source>
</reference>
<dbReference type="PANTHER" id="PTHR33751">
    <property type="entry name" value="CBB3-TYPE CYTOCHROME C OXIDASE SUBUNIT FIXP"/>
    <property type="match status" value="1"/>
</dbReference>
<comment type="caution">
    <text evidence="9">The sequence shown here is derived from an EMBL/GenBank/DDBJ whole genome shotgun (WGS) entry which is preliminary data.</text>
</comment>
<dbReference type="GO" id="GO:0046872">
    <property type="term" value="F:metal ion binding"/>
    <property type="evidence" value="ECO:0007669"/>
    <property type="project" value="UniProtKB-KW"/>
</dbReference>
<evidence type="ECO:0000256" key="2">
    <source>
        <dbReference type="ARBA" id="ARBA00022617"/>
    </source>
</evidence>
<dbReference type="Pfam" id="PF00034">
    <property type="entry name" value="Cytochrom_C"/>
    <property type="match status" value="1"/>
</dbReference>
<dbReference type="EMBL" id="RXZH01000001">
    <property type="protein sequence ID" value="RTZ17567.1"/>
    <property type="molecule type" value="Genomic_DNA"/>
</dbReference>
<keyword evidence="2 6" id="KW-0349">Heme</keyword>
<organism evidence="9 10">
    <name type="scientific">Vibrio aquaticus</name>
    <dbReference type="NCBI Taxonomy" id="2496559"/>
    <lineage>
        <taxon>Bacteria</taxon>
        <taxon>Pseudomonadati</taxon>
        <taxon>Pseudomonadota</taxon>
        <taxon>Gammaproteobacteria</taxon>
        <taxon>Vibrionales</taxon>
        <taxon>Vibrionaceae</taxon>
        <taxon>Vibrio</taxon>
    </lineage>
</organism>
<keyword evidence="7" id="KW-0732">Signal</keyword>
<evidence type="ECO:0000313" key="10">
    <source>
        <dbReference type="Proteomes" id="UP000268973"/>
    </source>
</evidence>
<dbReference type="InterPro" id="IPR050597">
    <property type="entry name" value="Cytochrome_c_Oxidase_Subunit"/>
</dbReference>
<evidence type="ECO:0000259" key="8">
    <source>
        <dbReference type="PROSITE" id="PS51007"/>
    </source>
</evidence>
<dbReference type="AlphaFoldDB" id="A0A3S0PQV4"/>
<evidence type="ECO:0000256" key="4">
    <source>
        <dbReference type="ARBA" id="ARBA00022982"/>
    </source>
</evidence>
<evidence type="ECO:0000256" key="6">
    <source>
        <dbReference type="PROSITE-ProRule" id="PRU00433"/>
    </source>
</evidence>
<feature type="domain" description="Cytochrome c" evidence="8">
    <location>
        <begin position="24"/>
        <end position="104"/>
    </location>
</feature>
<dbReference type="GO" id="GO:0020037">
    <property type="term" value="F:heme binding"/>
    <property type="evidence" value="ECO:0007669"/>
    <property type="project" value="InterPro"/>
</dbReference>
<name>A0A3S0PQV4_9VIBR</name>
<feature type="chain" id="PRO_5018669760" evidence="7">
    <location>
        <begin position="20"/>
        <end position="104"/>
    </location>
</feature>
<dbReference type="InterPro" id="IPR009056">
    <property type="entry name" value="Cyt_c-like_dom"/>
</dbReference>
<feature type="signal peptide" evidence="7">
    <location>
        <begin position="1"/>
        <end position="19"/>
    </location>
</feature>
<keyword evidence="5 6" id="KW-0408">Iron</keyword>
<accession>A0A3S0PQV4</accession>
<dbReference type="Proteomes" id="UP000268973">
    <property type="component" value="Unassembled WGS sequence"/>
</dbReference>
<dbReference type="OrthoDB" id="9773456at2"/>